<name>A0ABC8S357_9AQUA</name>
<accession>A0ABC8S357</accession>
<comment type="caution">
    <text evidence="6">The sequence shown here is derived from an EMBL/GenBank/DDBJ whole genome shotgun (WGS) entry which is preliminary data.</text>
</comment>
<evidence type="ECO:0000256" key="1">
    <source>
        <dbReference type="ARBA" id="ARBA00022723"/>
    </source>
</evidence>
<evidence type="ECO:0000256" key="3">
    <source>
        <dbReference type="ARBA" id="ARBA00022833"/>
    </source>
</evidence>
<reference evidence="6 7" key="1">
    <citation type="submission" date="2024-02" db="EMBL/GenBank/DDBJ databases">
        <authorList>
            <person name="Vignale AGUSTIN F."/>
            <person name="Sosa J E."/>
            <person name="Modenutti C."/>
        </authorList>
    </citation>
    <scope>NUCLEOTIDE SEQUENCE [LARGE SCALE GENOMIC DNA]</scope>
</reference>
<keyword evidence="3" id="KW-0862">Zinc</keyword>
<gene>
    <name evidence="6" type="ORF">ILEXP_LOCUS18340</name>
</gene>
<evidence type="ECO:0000256" key="2">
    <source>
        <dbReference type="ARBA" id="ARBA00022771"/>
    </source>
</evidence>
<dbReference type="AlphaFoldDB" id="A0ABC8S357"/>
<proteinExistence type="predicted"/>
<dbReference type="GO" id="GO:0008270">
    <property type="term" value="F:zinc ion binding"/>
    <property type="evidence" value="ECO:0007669"/>
    <property type="project" value="UniProtKB-KW"/>
</dbReference>
<organism evidence="6 7">
    <name type="scientific">Ilex paraguariensis</name>
    <name type="common">yerba mate</name>
    <dbReference type="NCBI Taxonomy" id="185542"/>
    <lineage>
        <taxon>Eukaryota</taxon>
        <taxon>Viridiplantae</taxon>
        <taxon>Streptophyta</taxon>
        <taxon>Embryophyta</taxon>
        <taxon>Tracheophyta</taxon>
        <taxon>Spermatophyta</taxon>
        <taxon>Magnoliopsida</taxon>
        <taxon>eudicotyledons</taxon>
        <taxon>Gunneridae</taxon>
        <taxon>Pentapetalae</taxon>
        <taxon>asterids</taxon>
        <taxon>campanulids</taxon>
        <taxon>Aquifoliales</taxon>
        <taxon>Aquifoliaceae</taxon>
        <taxon>Ilex</taxon>
    </lineage>
</organism>
<evidence type="ECO:0000256" key="4">
    <source>
        <dbReference type="SAM" id="MobiDB-lite"/>
    </source>
</evidence>
<dbReference type="Pfam" id="PF07496">
    <property type="entry name" value="zf-CW"/>
    <property type="match status" value="1"/>
</dbReference>
<feature type="region of interest" description="Disordered" evidence="4">
    <location>
        <begin position="170"/>
        <end position="207"/>
    </location>
</feature>
<feature type="compositionally biased region" description="Polar residues" evidence="4">
    <location>
        <begin position="172"/>
        <end position="183"/>
    </location>
</feature>
<evidence type="ECO:0000313" key="7">
    <source>
        <dbReference type="Proteomes" id="UP001642360"/>
    </source>
</evidence>
<dbReference type="Gene3D" id="3.30.40.100">
    <property type="match status" value="1"/>
</dbReference>
<dbReference type="PROSITE" id="PS51050">
    <property type="entry name" value="ZF_CW"/>
    <property type="match status" value="1"/>
</dbReference>
<keyword evidence="7" id="KW-1185">Reference proteome</keyword>
<dbReference type="Proteomes" id="UP001642360">
    <property type="component" value="Unassembled WGS sequence"/>
</dbReference>
<evidence type="ECO:0000313" key="6">
    <source>
        <dbReference type="EMBL" id="CAK9150210.1"/>
    </source>
</evidence>
<feature type="non-terminal residue" evidence="6">
    <location>
        <position position="1"/>
    </location>
</feature>
<evidence type="ECO:0000259" key="5">
    <source>
        <dbReference type="PROSITE" id="PS51050"/>
    </source>
</evidence>
<dbReference type="InterPro" id="IPR011124">
    <property type="entry name" value="Znf_CW"/>
</dbReference>
<protein>
    <recommendedName>
        <fullName evidence="5">CW-type domain-containing protein</fullName>
    </recommendedName>
</protein>
<keyword evidence="2" id="KW-0863">Zinc-finger</keyword>
<dbReference type="EMBL" id="CAUOFW020001999">
    <property type="protein sequence ID" value="CAK9150210.1"/>
    <property type="molecule type" value="Genomic_DNA"/>
</dbReference>
<keyword evidence="1" id="KW-0479">Metal-binding</keyword>
<feature type="domain" description="CW-type" evidence="5">
    <location>
        <begin position="53"/>
        <end position="103"/>
    </location>
</feature>
<sequence>NDGNGHVWVHSNKQGFQDCEAYALLEEWLGNRSDEYLDKYVDKIQLIKGNALHKPDHEWVQCDKCRKWRMLTPGFDSKMLPQEWFCYMKPFSGKCEMPEQKVGRGVITVSAKRSQCDPMENPSKLIEGLLENANSTSEGKSLNTLPESTNECIAVLKANDLTLQEEWPTRMADNSNGDASSQTVEDDVLPPLKRLRRGPPRDCKQKL</sequence>